<gene>
    <name evidence="2" type="ordered locus">Tola_1768</name>
</gene>
<name>C4LFL1_TOLAT</name>
<dbReference type="eggNOG" id="COG5517">
    <property type="taxonomic scope" value="Bacteria"/>
</dbReference>
<evidence type="ECO:0000259" key="1">
    <source>
        <dbReference type="Pfam" id="PF13577"/>
    </source>
</evidence>
<keyword evidence="3" id="KW-1185">Reference proteome</keyword>
<dbReference type="OrthoDB" id="4571298at2"/>
<dbReference type="STRING" id="595494.Tola_1768"/>
<dbReference type="CDD" id="cd00531">
    <property type="entry name" value="NTF2_like"/>
    <property type="match status" value="1"/>
</dbReference>
<reference evidence="2 3" key="2">
    <citation type="journal article" date="2011" name="Stand. Genomic Sci.">
        <title>Complete genome sequence of Tolumonas auensis type strain (TA 4).</title>
        <authorList>
            <person name="Chertkov O."/>
            <person name="Copeland A."/>
            <person name="Lucas S."/>
            <person name="Lapidus A."/>
            <person name="Berry K.W."/>
            <person name="Detter J.C."/>
            <person name="Del Rio T.G."/>
            <person name="Hammon N."/>
            <person name="Dalin E."/>
            <person name="Tice H."/>
            <person name="Pitluck S."/>
            <person name="Richardson P."/>
            <person name="Bruce D."/>
            <person name="Goodwin L."/>
            <person name="Han C."/>
            <person name="Tapia R."/>
            <person name="Saunders E."/>
            <person name="Schmutz J."/>
            <person name="Brettin T."/>
            <person name="Larimer F."/>
            <person name="Land M."/>
            <person name="Hauser L."/>
            <person name="Spring S."/>
            <person name="Rohde M."/>
            <person name="Kyrpides N.C."/>
            <person name="Ivanova N."/>
            <person name="Goker M."/>
            <person name="Beller H.R."/>
            <person name="Klenk H.P."/>
            <person name="Woyke T."/>
        </authorList>
    </citation>
    <scope>NUCLEOTIDE SEQUENCE [LARGE SCALE GENOMIC DNA]</scope>
    <source>
        <strain evidence="3">DSM 9187 / TA4</strain>
    </source>
</reference>
<evidence type="ECO:0000313" key="2">
    <source>
        <dbReference type="EMBL" id="ACQ93378.1"/>
    </source>
</evidence>
<dbReference type="RefSeq" id="WP_015878849.1">
    <property type="nucleotide sequence ID" value="NC_012691.1"/>
</dbReference>
<dbReference type="EMBL" id="CP001616">
    <property type="protein sequence ID" value="ACQ93378.1"/>
    <property type="molecule type" value="Genomic_DNA"/>
</dbReference>
<dbReference type="Gene3D" id="3.10.450.50">
    <property type="match status" value="1"/>
</dbReference>
<dbReference type="Proteomes" id="UP000009073">
    <property type="component" value="Chromosome"/>
</dbReference>
<dbReference type="InterPro" id="IPR037401">
    <property type="entry name" value="SnoaL-like"/>
</dbReference>
<reference evidence="3" key="1">
    <citation type="submission" date="2009-05" db="EMBL/GenBank/DDBJ databases">
        <title>Complete sequence of Tolumonas auensis DSM 9187.</title>
        <authorList>
            <consortium name="US DOE Joint Genome Institute"/>
            <person name="Lucas S."/>
            <person name="Copeland A."/>
            <person name="Lapidus A."/>
            <person name="Glavina del Rio T."/>
            <person name="Tice H."/>
            <person name="Bruce D."/>
            <person name="Goodwin L."/>
            <person name="Pitluck S."/>
            <person name="Chertkov O."/>
            <person name="Brettin T."/>
            <person name="Detter J.C."/>
            <person name="Han C."/>
            <person name="Larimer F."/>
            <person name="Land M."/>
            <person name="Hauser L."/>
            <person name="Kyrpides N."/>
            <person name="Mikhailova N."/>
            <person name="Spring S."/>
            <person name="Beller H."/>
        </authorList>
    </citation>
    <scope>NUCLEOTIDE SEQUENCE [LARGE SCALE GENOMIC DNA]</scope>
    <source>
        <strain evidence="3">DSM 9187 / TA4</strain>
    </source>
</reference>
<accession>C4LFL1</accession>
<dbReference type="SUPFAM" id="SSF54427">
    <property type="entry name" value="NTF2-like"/>
    <property type="match status" value="1"/>
</dbReference>
<dbReference type="KEGG" id="tau:Tola_1768"/>
<sequence length="159" mass="18099">MNTELNRLLSLEAIRHLRIQYCHFLDTNRMDELAQLFTNDAVCFVDRAGWQGREAIRNGLSQAFAEYDVQHRGAYPFLHSISNHWIEILSEDHAEGRCYLTDFVTERSAGISPLLLLGSYADEYLRVDGKWLINRTRLDVVWPEPNVGGGVPGNGLVLP</sequence>
<proteinExistence type="predicted"/>
<dbReference type="InterPro" id="IPR032710">
    <property type="entry name" value="NTF2-like_dom_sf"/>
</dbReference>
<evidence type="ECO:0000313" key="3">
    <source>
        <dbReference type="Proteomes" id="UP000009073"/>
    </source>
</evidence>
<feature type="domain" description="SnoaL-like" evidence="1">
    <location>
        <begin position="7"/>
        <end position="137"/>
    </location>
</feature>
<organism evidence="2 3">
    <name type="scientific">Tolumonas auensis (strain DSM 9187 / NBRC 110442 / TA 4)</name>
    <dbReference type="NCBI Taxonomy" id="595494"/>
    <lineage>
        <taxon>Bacteria</taxon>
        <taxon>Pseudomonadati</taxon>
        <taxon>Pseudomonadota</taxon>
        <taxon>Gammaproteobacteria</taxon>
        <taxon>Aeromonadales</taxon>
        <taxon>Aeromonadaceae</taxon>
        <taxon>Tolumonas</taxon>
    </lineage>
</organism>
<dbReference type="AlphaFoldDB" id="C4LFL1"/>
<dbReference type="Pfam" id="PF13577">
    <property type="entry name" value="SnoaL_4"/>
    <property type="match status" value="1"/>
</dbReference>
<dbReference type="HOGENOM" id="CLU_106738_7_1_6"/>
<protein>
    <recommendedName>
        <fullName evidence="1">SnoaL-like domain-containing protein</fullName>
    </recommendedName>
</protein>